<protein>
    <recommendedName>
        <fullName evidence="4">G protein-coupled receptor</fullName>
    </recommendedName>
</protein>
<sequence length="106" mass="11735">KRKFTFLVISNTKINYPALIFGIGSALLSGFVILFMILQLIWEIKHGMAHASSSTKRYQKRAVFSLIMQGTVPNVIFVFPSVSMLSLFLYTMAAGAEEAARNQSGT</sequence>
<evidence type="ECO:0000313" key="3">
    <source>
        <dbReference type="Proteomes" id="UP001328107"/>
    </source>
</evidence>
<dbReference type="PANTHER" id="PTHR22941:SF26">
    <property type="entry name" value="SERPENTINE RECEPTOR, CLASS H"/>
    <property type="match status" value="1"/>
</dbReference>
<comment type="caution">
    <text evidence="2">The sequence shown here is derived from an EMBL/GenBank/DDBJ whole genome shotgun (WGS) entry which is preliminary data.</text>
</comment>
<feature type="non-terminal residue" evidence="2">
    <location>
        <position position="1"/>
    </location>
</feature>
<accession>A0AAN5C3F8</accession>
<feature type="transmembrane region" description="Helical" evidence="1">
    <location>
        <begin position="20"/>
        <end position="42"/>
    </location>
</feature>
<dbReference type="EMBL" id="BTRK01000002">
    <property type="protein sequence ID" value="GMR35688.1"/>
    <property type="molecule type" value="Genomic_DNA"/>
</dbReference>
<dbReference type="InterPro" id="IPR053220">
    <property type="entry name" value="Nematode_rcpt-like_serp_H"/>
</dbReference>
<keyword evidence="1" id="KW-0812">Transmembrane</keyword>
<feature type="transmembrane region" description="Helical" evidence="1">
    <location>
        <begin position="63"/>
        <end position="90"/>
    </location>
</feature>
<evidence type="ECO:0008006" key="4">
    <source>
        <dbReference type="Google" id="ProtNLM"/>
    </source>
</evidence>
<keyword evidence="3" id="KW-1185">Reference proteome</keyword>
<dbReference type="Proteomes" id="UP001328107">
    <property type="component" value="Unassembled WGS sequence"/>
</dbReference>
<keyword evidence="1" id="KW-0472">Membrane</keyword>
<feature type="non-terminal residue" evidence="2">
    <location>
        <position position="106"/>
    </location>
</feature>
<name>A0AAN5C3F8_9BILA</name>
<dbReference type="AlphaFoldDB" id="A0AAN5C3F8"/>
<keyword evidence="1" id="KW-1133">Transmembrane helix</keyword>
<dbReference type="Pfam" id="PF10318">
    <property type="entry name" value="7TM_GPCR_Srh"/>
    <property type="match status" value="1"/>
</dbReference>
<proteinExistence type="predicted"/>
<organism evidence="2 3">
    <name type="scientific">Pristionchus mayeri</name>
    <dbReference type="NCBI Taxonomy" id="1317129"/>
    <lineage>
        <taxon>Eukaryota</taxon>
        <taxon>Metazoa</taxon>
        <taxon>Ecdysozoa</taxon>
        <taxon>Nematoda</taxon>
        <taxon>Chromadorea</taxon>
        <taxon>Rhabditida</taxon>
        <taxon>Rhabditina</taxon>
        <taxon>Diplogasteromorpha</taxon>
        <taxon>Diplogasteroidea</taxon>
        <taxon>Neodiplogasteridae</taxon>
        <taxon>Pristionchus</taxon>
    </lineage>
</organism>
<evidence type="ECO:0000256" key="1">
    <source>
        <dbReference type="SAM" id="Phobius"/>
    </source>
</evidence>
<evidence type="ECO:0000313" key="2">
    <source>
        <dbReference type="EMBL" id="GMR35688.1"/>
    </source>
</evidence>
<dbReference type="PANTHER" id="PTHR22941">
    <property type="entry name" value="SERPENTINE RECEPTOR"/>
    <property type="match status" value="1"/>
</dbReference>
<reference evidence="3" key="1">
    <citation type="submission" date="2022-10" db="EMBL/GenBank/DDBJ databases">
        <title>Genome assembly of Pristionchus species.</title>
        <authorList>
            <person name="Yoshida K."/>
            <person name="Sommer R.J."/>
        </authorList>
    </citation>
    <scope>NUCLEOTIDE SEQUENCE [LARGE SCALE GENOMIC DNA]</scope>
    <source>
        <strain evidence="3">RS5460</strain>
    </source>
</reference>
<dbReference type="InterPro" id="IPR019422">
    <property type="entry name" value="7TM_GPCR_serpentine_rcpt_Srh"/>
</dbReference>
<gene>
    <name evidence="2" type="ORF">PMAYCL1PPCAC_05883</name>
</gene>